<dbReference type="Gene3D" id="3.30.420.480">
    <property type="entry name" value="Domain of unknown function (DUF4445)"/>
    <property type="match status" value="1"/>
</dbReference>
<name>A0A6B1D250_9CHLR</name>
<dbReference type="InterPro" id="IPR040506">
    <property type="entry name" value="RACo_linker"/>
</dbReference>
<dbReference type="InterPro" id="IPR012675">
    <property type="entry name" value="Beta-grasp_dom_sf"/>
</dbReference>
<dbReference type="InterPro" id="IPR041414">
    <property type="entry name" value="Raco-like_middle"/>
</dbReference>
<proteinExistence type="predicted"/>
<evidence type="ECO:0000259" key="1">
    <source>
        <dbReference type="PROSITE" id="PS51085"/>
    </source>
</evidence>
<dbReference type="InterPro" id="IPR027980">
    <property type="entry name" value="RACo_C"/>
</dbReference>
<dbReference type="Pfam" id="PF14574">
    <property type="entry name" value="RACo_C_ter"/>
    <property type="match status" value="1"/>
</dbReference>
<dbReference type="AlphaFoldDB" id="A0A6B1D250"/>
<feature type="domain" description="2Fe-2S ferredoxin-type" evidence="1">
    <location>
        <begin position="10"/>
        <end position="103"/>
    </location>
</feature>
<sequence>MTTSAPTGTKKVSIEFRPHDKVTRVPPGMTIFNAANWIGLPIDSTCGAKGTCGKCKVRILHGNNGATAADRRIFTEEELADGWRLSCRSEANSDVVCHVPRLMGNPKAALMGFDRHVILNANVYKIPLTLTPPTLEDQRSDYSRVRDALEPEGFAVEASLNLLRNLPGVLRRSQWQVTAVVVGNELVSVEEGDTSNRAYGLAFDIGTTTVVGMLIDLNSGAPVAVRSTLNGQAVQGADVISRISYTMLNEDGLSELNEVILRTLNNLISQLLEEGRVAPHEVYEVVTAGNATMQHLLLGVDPEAIGLEPFIPAVEDMVQASAQEVGLEILPQAQVHCLPYLGAYVGADLVAGLLATGLAQNEGVRLLVDVGTNGEIILGSAARTVATAAPAGPAFEGAQIQDGMRASEGAIEAVTITRTGIDLQVIGDVPPIGLCGSGLLDAVAQLRLSGLMLPSGRFVKANEAFEMVAPDLARRIITDEEGRRSFVLAWPEESGGDRAIVLTQRDVRELQFAKGSIAGGIDVVMQELGIENEDLVEIFLAGSFGSYINPQSARIIGLVPPVPVERIKAVGNAAGEGAKIALLSFRERMVARSLPEIVEYHELSGRGDFNDSFLAVLQFPELDAIGLETSAVADAV</sequence>
<dbReference type="Pfam" id="PF00111">
    <property type="entry name" value="Fer2"/>
    <property type="match status" value="1"/>
</dbReference>
<accession>A0A6B1D250</accession>
<organism evidence="2">
    <name type="scientific">Caldilineaceae bacterium SB0661_bin_32</name>
    <dbReference type="NCBI Taxonomy" id="2605255"/>
    <lineage>
        <taxon>Bacteria</taxon>
        <taxon>Bacillati</taxon>
        <taxon>Chloroflexota</taxon>
        <taxon>Caldilineae</taxon>
        <taxon>Caldilineales</taxon>
        <taxon>Caldilineaceae</taxon>
    </lineage>
</organism>
<comment type="caution">
    <text evidence="2">The sequence shown here is derived from an EMBL/GenBank/DDBJ whole genome shotgun (WGS) entry which is preliminary data.</text>
</comment>
<dbReference type="PROSITE" id="PS51085">
    <property type="entry name" value="2FE2S_FER_2"/>
    <property type="match status" value="1"/>
</dbReference>
<dbReference type="Pfam" id="PF17651">
    <property type="entry name" value="Raco_middle"/>
    <property type="match status" value="1"/>
</dbReference>
<dbReference type="InterPro" id="IPR052911">
    <property type="entry name" value="Corrinoid_activation_enz"/>
</dbReference>
<dbReference type="InterPro" id="IPR036010">
    <property type="entry name" value="2Fe-2S_ferredoxin-like_sf"/>
</dbReference>
<reference evidence="2" key="1">
    <citation type="submission" date="2019-09" db="EMBL/GenBank/DDBJ databases">
        <title>Characterisation of the sponge microbiome using genome-centric metagenomics.</title>
        <authorList>
            <person name="Engelberts J.P."/>
            <person name="Robbins S.J."/>
            <person name="De Goeij J.M."/>
            <person name="Aranda M."/>
            <person name="Bell S.C."/>
            <person name="Webster N.S."/>
        </authorList>
    </citation>
    <scope>NUCLEOTIDE SEQUENCE</scope>
    <source>
        <strain evidence="2">SB0661_bin_32</strain>
    </source>
</reference>
<dbReference type="Gene3D" id="3.10.20.880">
    <property type="match status" value="1"/>
</dbReference>
<dbReference type="Gene3D" id="3.10.20.30">
    <property type="match status" value="1"/>
</dbReference>
<dbReference type="PANTHER" id="PTHR42895:SF2">
    <property type="entry name" value="IRON-SULFUR CLUSTER PROTEIN"/>
    <property type="match status" value="1"/>
</dbReference>
<gene>
    <name evidence="2" type="ORF">F4X14_00750</name>
</gene>
<dbReference type="Pfam" id="PF17650">
    <property type="entry name" value="RACo_linker"/>
    <property type="match status" value="1"/>
</dbReference>
<dbReference type="PANTHER" id="PTHR42895">
    <property type="entry name" value="IRON-SULFUR CLUSTER-BINDING PROTEIN-RELATED"/>
    <property type="match status" value="1"/>
</dbReference>
<dbReference type="EMBL" id="VXMH01000006">
    <property type="protein sequence ID" value="MYC93473.1"/>
    <property type="molecule type" value="Genomic_DNA"/>
</dbReference>
<dbReference type="CDD" id="cd00207">
    <property type="entry name" value="fer2"/>
    <property type="match status" value="1"/>
</dbReference>
<dbReference type="SUPFAM" id="SSF54292">
    <property type="entry name" value="2Fe-2S ferredoxin-like"/>
    <property type="match status" value="1"/>
</dbReference>
<dbReference type="GO" id="GO:0051536">
    <property type="term" value="F:iron-sulfur cluster binding"/>
    <property type="evidence" value="ECO:0007669"/>
    <property type="project" value="InterPro"/>
</dbReference>
<dbReference type="InterPro" id="IPR042259">
    <property type="entry name" value="Raco-like_middle_sf"/>
</dbReference>
<protein>
    <submittedName>
        <fullName evidence="2">DUF4445 domain-containing protein</fullName>
    </submittedName>
</protein>
<dbReference type="InterPro" id="IPR001041">
    <property type="entry name" value="2Fe-2S_ferredoxin-type"/>
</dbReference>
<evidence type="ECO:0000313" key="2">
    <source>
        <dbReference type="EMBL" id="MYC93473.1"/>
    </source>
</evidence>